<gene>
    <name evidence="2" type="ORF">UFOPK2766_01299</name>
    <name evidence="3" type="ORF">UFOPK3519_01963</name>
</gene>
<dbReference type="AlphaFoldDB" id="A0A6J6TDH9"/>
<proteinExistence type="predicted"/>
<evidence type="ECO:0000313" key="3">
    <source>
        <dbReference type="EMBL" id="CAB4921679.1"/>
    </source>
</evidence>
<evidence type="ECO:0000256" key="1">
    <source>
        <dbReference type="SAM" id="MobiDB-lite"/>
    </source>
</evidence>
<protein>
    <submittedName>
        <fullName evidence="2">Unannotated protein</fullName>
    </submittedName>
</protein>
<feature type="region of interest" description="Disordered" evidence="1">
    <location>
        <begin position="42"/>
        <end position="67"/>
    </location>
</feature>
<accession>A0A6J6TDH9</accession>
<organism evidence="2">
    <name type="scientific">freshwater metagenome</name>
    <dbReference type="NCBI Taxonomy" id="449393"/>
    <lineage>
        <taxon>unclassified sequences</taxon>
        <taxon>metagenomes</taxon>
        <taxon>ecological metagenomes</taxon>
    </lineage>
</organism>
<name>A0A6J6TDH9_9ZZZZ</name>
<feature type="compositionally biased region" description="Low complexity" evidence="1">
    <location>
        <begin position="238"/>
        <end position="253"/>
    </location>
</feature>
<feature type="compositionally biased region" description="Polar residues" evidence="1">
    <location>
        <begin position="258"/>
        <end position="274"/>
    </location>
</feature>
<dbReference type="EMBL" id="CAEZYU010000056">
    <property type="protein sequence ID" value="CAB4744824.1"/>
    <property type="molecule type" value="Genomic_DNA"/>
</dbReference>
<sequence length="274" mass="28307">MSSQWGTELRVHAARRALLLSCLSAGLCLSMLVSGCVPEKRGASAEVNDGSDSAREVSQAPEFPDEGEVPSALLIEGLVYDMTSRPADQVYWTPPSSQARCAAERIVKKIGPSRLSVLGYRAGTPGAALNDIELTDAERTIVVDAFTSCVDLVQGIAAVFFGDGRISTRSATCMAKGLADQDLLRPFVQAWAFGGATDPLAENGTLATALLAQADVCIAPTALNWPDVRLPGTDPLIDSDAPGGSSSSASAADRPVEASTTSAPAQVTPTTAAG</sequence>
<dbReference type="EMBL" id="CAFBMG010000248">
    <property type="protein sequence ID" value="CAB4921679.1"/>
    <property type="molecule type" value="Genomic_DNA"/>
</dbReference>
<reference evidence="2" key="1">
    <citation type="submission" date="2020-05" db="EMBL/GenBank/DDBJ databases">
        <authorList>
            <person name="Chiriac C."/>
            <person name="Salcher M."/>
            <person name="Ghai R."/>
            <person name="Kavagutti S V."/>
        </authorList>
    </citation>
    <scope>NUCLEOTIDE SEQUENCE</scope>
</reference>
<feature type="region of interest" description="Disordered" evidence="1">
    <location>
        <begin position="233"/>
        <end position="274"/>
    </location>
</feature>
<evidence type="ECO:0000313" key="2">
    <source>
        <dbReference type="EMBL" id="CAB4744824.1"/>
    </source>
</evidence>